<protein>
    <submittedName>
        <fullName evidence="1">Uncharacterized protein</fullName>
    </submittedName>
</protein>
<keyword evidence="2" id="KW-1185">Reference proteome</keyword>
<reference evidence="1 2" key="1">
    <citation type="journal article" date="2013" name="Genome Announc.">
        <title>Complete genome sequence of Clostridium stercorarium subsp. stercorarium strain DSM 8532, a thermophilic degrader of plant cell wall fibers.</title>
        <authorList>
            <person name="Poehlein A."/>
            <person name="Zverlov V.V."/>
            <person name="Daniel R."/>
            <person name="Schwarz W.H."/>
            <person name="Liebl W."/>
        </authorList>
    </citation>
    <scope>NUCLEOTIDE SEQUENCE [LARGE SCALE GENOMIC DNA]</scope>
    <source>
        <strain evidence="2">ATCC 35414 / DSM 8532 / NCIMB 11754</strain>
    </source>
</reference>
<dbReference type="PATRIC" id="fig|1121335.3.peg.1727"/>
<dbReference type="EMBL" id="CP004044">
    <property type="protein sequence ID" value="AGC68720.1"/>
    <property type="molecule type" value="Genomic_DNA"/>
</dbReference>
<organism evidence="1 2">
    <name type="scientific">Thermoclostridium stercorarium (strain ATCC 35414 / DSM 8532 / NCIMB 11754)</name>
    <name type="common">Clostridium stercorarium</name>
    <dbReference type="NCBI Taxonomy" id="1121335"/>
    <lineage>
        <taxon>Bacteria</taxon>
        <taxon>Bacillati</taxon>
        <taxon>Bacillota</taxon>
        <taxon>Clostridia</taxon>
        <taxon>Eubacteriales</taxon>
        <taxon>Oscillospiraceae</taxon>
        <taxon>Thermoclostridium</taxon>
    </lineage>
</organism>
<proteinExistence type="predicted"/>
<evidence type="ECO:0000313" key="2">
    <source>
        <dbReference type="Proteomes" id="UP000011220"/>
    </source>
</evidence>
<dbReference type="Proteomes" id="UP000011220">
    <property type="component" value="Chromosome"/>
</dbReference>
<accession>L7VKR9</accession>
<dbReference type="KEGG" id="css:Cst_c17400"/>
<dbReference type="AlphaFoldDB" id="L7VKR9"/>
<name>L7VKR9_THES1</name>
<gene>
    <name evidence="1" type="ordered locus">Cst_c17400</name>
</gene>
<sequence length="44" mass="4874">MLICSYCKANFIFTGITLSAVSYNLKSSGILTQVIVRFRSEGKI</sequence>
<evidence type="ECO:0000313" key="1">
    <source>
        <dbReference type="EMBL" id="AGC68720.1"/>
    </source>
</evidence>
<dbReference type="STRING" id="1121335.Cst_c17400"/>